<gene>
    <name evidence="1" type="primary">NCL1_22135</name>
    <name evidence="1" type="ORF">TNCV_3560381</name>
</gene>
<sequence length="126" mass="14392">MDNPICYQLWLFSIAIGKYVKCYSPTSFPSLKASIGAIFLQDNARPHVAKTVPDFCSTQHKQLLPRPAYSLVMSPIQQVWHLVGWRLACDSRPAASKNYFCCAYKQYVILFYKQTLKICLTPCHVV</sequence>
<name>A0A8X6WD17_TRICX</name>
<reference evidence="1" key="1">
    <citation type="submission" date="2020-08" db="EMBL/GenBank/DDBJ databases">
        <title>Multicomponent nature underlies the extraordinary mechanical properties of spider dragline silk.</title>
        <authorList>
            <person name="Kono N."/>
            <person name="Nakamura H."/>
            <person name="Mori M."/>
            <person name="Yoshida Y."/>
            <person name="Ohtoshi R."/>
            <person name="Malay A.D."/>
            <person name="Moran D.A.P."/>
            <person name="Tomita M."/>
            <person name="Numata K."/>
            <person name="Arakawa K."/>
        </authorList>
    </citation>
    <scope>NUCLEOTIDE SEQUENCE</scope>
</reference>
<evidence type="ECO:0000313" key="2">
    <source>
        <dbReference type="Proteomes" id="UP000887159"/>
    </source>
</evidence>
<protein>
    <recommendedName>
        <fullName evidence="3">Histone-lysine N-methyltransferase SETMAR</fullName>
    </recommendedName>
</protein>
<comment type="caution">
    <text evidence="1">The sequence shown here is derived from an EMBL/GenBank/DDBJ whole genome shotgun (WGS) entry which is preliminary data.</text>
</comment>
<keyword evidence="2" id="KW-1185">Reference proteome</keyword>
<dbReference type="EMBL" id="BMAU01021402">
    <property type="protein sequence ID" value="GFY32530.1"/>
    <property type="molecule type" value="Genomic_DNA"/>
</dbReference>
<dbReference type="Gene3D" id="3.30.420.10">
    <property type="entry name" value="Ribonuclease H-like superfamily/Ribonuclease H"/>
    <property type="match status" value="1"/>
</dbReference>
<evidence type="ECO:0008006" key="3">
    <source>
        <dbReference type="Google" id="ProtNLM"/>
    </source>
</evidence>
<dbReference type="InterPro" id="IPR036397">
    <property type="entry name" value="RNaseH_sf"/>
</dbReference>
<dbReference type="GO" id="GO:0003676">
    <property type="term" value="F:nucleic acid binding"/>
    <property type="evidence" value="ECO:0007669"/>
    <property type="project" value="InterPro"/>
</dbReference>
<dbReference type="Proteomes" id="UP000887159">
    <property type="component" value="Unassembled WGS sequence"/>
</dbReference>
<dbReference type="AlphaFoldDB" id="A0A8X6WD17"/>
<proteinExistence type="predicted"/>
<evidence type="ECO:0000313" key="1">
    <source>
        <dbReference type="EMBL" id="GFY32530.1"/>
    </source>
</evidence>
<organism evidence="1 2">
    <name type="scientific">Trichonephila clavipes</name>
    <name type="common">Golden silk orbweaver</name>
    <name type="synonym">Nephila clavipes</name>
    <dbReference type="NCBI Taxonomy" id="2585209"/>
    <lineage>
        <taxon>Eukaryota</taxon>
        <taxon>Metazoa</taxon>
        <taxon>Ecdysozoa</taxon>
        <taxon>Arthropoda</taxon>
        <taxon>Chelicerata</taxon>
        <taxon>Arachnida</taxon>
        <taxon>Araneae</taxon>
        <taxon>Araneomorphae</taxon>
        <taxon>Entelegynae</taxon>
        <taxon>Araneoidea</taxon>
        <taxon>Nephilidae</taxon>
        <taxon>Trichonephila</taxon>
    </lineage>
</organism>
<accession>A0A8X6WD17</accession>